<keyword evidence="3" id="KW-1185">Reference proteome</keyword>
<feature type="region of interest" description="Disordered" evidence="1">
    <location>
        <begin position="1"/>
        <end position="36"/>
    </location>
</feature>
<sequence length="130" mass="13992">MSTISSDNIAEASPLNPQSPFDFNNPAPSQQPGPYSTILSYHMFDGDLPYSKSSESNILAASENIVIESLAKMREIVVHEEGSSFANEEGGGFVEGIIGDTEPFFDQTPEVGVYPSTNSSDTDEDNVPLK</sequence>
<accession>A0A9J6AEA9</accession>
<gene>
    <name evidence="2" type="ORF">H5410_008215</name>
</gene>
<dbReference type="OrthoDB" id="1316022at2759"/>
<reference evidence="2 3" key="1">
    <citation type="submission" date="2020-09" db="EMBL/GenBank/DDBJ databases">
        <title>De no assembly of potato wild relative species, Solanum commersonii.</title>
        <authorList>
            <person name="Cho K."/>
        </authorList>
    </citation>
    <scope>NUCLEOTIDE SEQUENCE [LARGE SCALE GENOMIC DNA]</scope>
    <source>
        <strain evidence="2">LZ3.2</strain>
        <tissue evidence="2">Leaf</tissue>
    </source>
</reference>
<feature type="compositionally biased region" description="Polar residues" evidence="1">
    <location>
        <begin position="15"/>
        <end position="36"/>
    </location>
</feature>
<organism evidence="2 3">
    <name type="scientific">Solanum commersonii</name>
    <name type="common">Commerson's wild potato</name>
    <name type="synonym">Commerson's nightshade</name>
    <dbReference type="NCBI Taxonomy" id="4109"/>
    <lineage>
        <taxon>Eukaryota</taxon>
        <taxon>Viridiplantae</taxon>
        <taxon>Streptophyta</taxon>
        <taxon>Embryophyta</taxon>
        <taxon>Tracheophyta</taxon>
        <taxon>Spermatophyta</taxon>
        <taxon>Magnoliopsida</taxon>
        <taxon>eudicotyledons</taxon>
        <taxon>Gunneridae</taxon>
        <taxon>Pentapetalae</taxon>
        <taxon>asterids</taxon>
        <taxon>lamiids</taxon>
        <taxon>Solanales</taxon>
        <taxon>Solanaceae</taxon>
        <taxon>Solanoideae</taxon>
        <taxon>Solaneae</taxon>
        <taxon>Solanum</taxon>
    </lineage>
</organism>
<dbReference type="Proteomes" id="UP000824120">
    <property type="component" value="Chromosome 2"/>
</dbReference>
<evidence type="ECO:0000313" key="3">
    <source>
        <dbReference type="Proteomes" id="UP000824120"/>
    </source>
</evidence>
<protein>
    <submittedName>
        <fullName evidence="2">Uncharacterized protein</fullName>
    </submittedName>
</protein>
<evidence type="ECO:0000313" key="2">
    <source>
        <dbReference type="EMBL" id="KAG5622997.1"/>
    </source>
</evidence>
<feature type="compositionally biased region" description="Acidic residues" evidence="1">
    <location>
        <begin position="121"/>
        <end position="130"/>
    </location>
</feature>
<proteinExistence type="predicted"/>
<comment type="caution">
    <text evidence="2">The sequence shown here is derived from an EMBL/GenBank/DDBJ whole genome shotgun (WGS) entry which is preliminary data.</text>
</comment>
<dbReference type="AlphaFoldDB" id="A0A9J6AEA9"/>
<feature type="region of interest" description="Disordered" evidence="1">
    <location>
        <begin position="82"/>
        <end position="130"/>
    </location>
</feature>
<evidence type="ECO:0000256" key="1">
    <source>
        <dbReference type="SAM" id="MobiDB-lite"/>
    </source>
</evidence>
<dbReference type="EMBL" id="JACXVP010000002">
    <property type="protein sequence ID" value="KAG5622997.1"/>
    <property type="molecule type" value="Genomic_DNA"/>
</dbReference>
<name>A0A9J6AEA9_SOLCO</name>